<dbReference type="Proteomes" id="UP000335636">
    <property type="component" value="Unassembled WGS sequence"/>
</dbReference>
<feature type="region of interest" description="Disordered" evidence="1">
    <location>
        <begin position="49"/>
        <end position="85"/>
    </location>
</feature>
<evidence type="ECO:0000256" key="1">
    <source>
        <dbReference type="SAM" id="MobiDB-lite"/>
    </source>
</evidence>
<evidence type="ECO:0000313" key="2">
    <source>
        <dbReference type="EMBL" id="VTJ89973.1"/>
    </source>
</evidence>
<feature type="compositionally biased region" description="Low complexity" evidence="1">
    <location>
        <begin position="105"/>
        <end position="115"/>
    </location>
</feature>
<dbReference type="AlphaFoldDB" id="A0A5E4D6U6"/>
<feature type="non-terminal residue" evidence="2">
    <location>
        <position position="1"/>
    </location>
</feature>
<gene>
    <name evidence="2" type="ORF">MONAX_5E027132</name>
</gene>
<protein>
    <submittedName>
        <fullName evidence="2">Uncharacterized protein</fullName>
    </submittedName>
</protein>
<sequence length="136" mass="14730">RWACSGGWRRPGSFPLARGQIEETRVTEPHPPYQETNCLCHRCRTRTETQFPRAPSPGPGKFREPELGRSVLGSKKQPPRAQFREPEFGRLVFGVCSDSSRVQEAASAGSAALSQGGSGTVPGAGTRPPRAPCSLR</sequence>
<accession>A0A5E4D6U6</accession>
<feature type="region of interest" description="Disordered" evidence="1">
    <location>
        <begin position="104"/>
        <end position="136"/>
    </location>
</feature>
<name>A0A5E4D6U6_MARMO</name>
<evidence type="ECO:0000313" key="3">
    <source>
        <dbReference type="Proteomes" id="UP000335636"/>
    </source>
</evidence>
<dbReference type="EMBL" id="CABDUW010003972">
    <property type="protein sequence ID" value="VTJ89973.1"/>
    <property type="molecule type" value="Genomic_DNA"/>
</dbReference>
<proteinExistence type="predicted"/>
<comment type="caution">
    <text evidence="2">The sequence shown here is derived from an EMBL/GenBank/DDBJ whole genome shotgun (WGS) entry which is preliminary data.</text>
</comment>
<organism evidence="2 3">
    <name type="scientific">Marmota monax</name>
    <name type="common">Woodchuck</name>
    <dbReference type="NCBI Taxonomy" id="9995"/>
    <lineage>
        <taxon>Eukaryota</taxon>
        <taxon>Metazoa</taxon>
        <taxon>Chordata</taxon>
        <taxon>Craniata</taxon>
        <taxon>Vertebrata</taxon>
        <taxon>Euteleostomi</taxon>
        <taxon>Mammalia</taxon>
        <taxon>Eutheria</taxon>
        <taxon>Euarchontoglires</taxon>
        <taxon>Glires</taxon>
        <taxon>Rodentia</taxon>
        <taxon>Sciuromorpha</taxon>
        <taxon>Sciuridae</taxon>
        <taxon>Xerinae</taxon>
        <taxon>Marmotini</taxon>
        <taxon>Marmota</taxon>
    </lineage>
</organism>
<keyword evidence="3" id="KW-1185">Reference proteome</keyword>
<reference evidence="2" key="1">
    <citation type="submission" date="2019-04" db="EMBL/GenBank/DDBJ databases">
        <authorList>
            <person name="Alioto T."/>
            <person name="Alioto T."/>
        </authorList>
    </citation>
    <scope>NUCLEOTIDE SEQUENCE [LARGE SCALE GENOMIC DNA]</scope>
</reference>